<dbReference type="InterPro" id="IPR006047">
    <property type="entry name" value="GH13_cat_dom"/>
</dbReference>
<comment type="caution">
    <text evidence="4">The sequence shown here is derived from an EMBL/GenBank/DDBJ whole genome shotgun (WGS) entry which is preliminary data.</text>
</comment>
<organism evidence="4 5">
    <name type="scientific">Agromyces tropicus</name>
    <dbReference type="NCBI Taxonomy" id="555371"/>
    <lineage>
        <taxon>Bacteria</taxon>
        <taxon>Bacillati</taxon>
        <taxon>Actinomycetota</taxon>
        <taxon>Actinomycetes</taxon>
        <taxon>Micrococcales</taxon>
        <taxon>Microbacteriaceae</taxon>
        <taxon>Agromyces</taxon>
    </lineage>
</organism>
<evidence type="ECO:0000259" key="3">
    <source>
        <dbReference type="SMART" id="SM00642"/>
    </source>
</evidence>
<evidence type="ECO:0000313" key="4">
    <source>
        <dbReference type="EMBL" id="GAA2027806.1"/>
    </source>
</evidence>
<evidence type="ECO:0000313" key="5">
    <source>
        <dbReference type="Proteomes" id="UP001501196"/>
    </source>
</evidence>
<feature type="region of interest" description="Disordered" evidence="2">
    <location>
        <begin position="454"/>
        <end position="474"/>
    </location>
</feature>
<dbReference type="GO" id="GO:0016787">
    <property type="term" value="F:hydrolase activity"/>
    <property type="evidence" value="ECO:0007669"/>
    <property type="project" value="UniProtKB-KW"/>
</dbReference>
<dbReference type="PANTHER" id="PTHR10357">
    <property type="entry name" value="ALPHA-AMYLASE FAMILY MEMBER"/>
    <property type="match status" value="1"/>
</dbReference>
<dbReference type="SMART" id="SM00642">
    <property type="entry name" value="Aamy"/>
    <property type="match status" value="1"/>
</dbReference>
<dbReference type="PANTHER" id="PTHR10357:SF179">
    <property type="entry name" value="NEUTRAL AND BASIC AMINO ACID TRANSPORT PROTEIN RBAT"/>
    <property type="match status" value="1"/>
</dbReference>
<dbReference type="SUPFAM" id="SSF51445">
    <property type="entry name" value="(Trans)glycosidases"/>
    <property type="match status" value="1"/>
</dbReference>
<keyword evidence="5" id="KW-1185">Reference proteome</keyword>
<gene>
    <name evidence="4" type="ORF">GCM10009819_09070</name>
</gene>
<proteinExistence type="inferred from homology"/>
<evidence type="ECO:0000256" key="1">
    <source>
        <dbReference type="ARBA" id="ARBA00008061"/>
    </source>
</evidence>
<dbReference type="RefSeq" id="WP_344369775.1">
    <property type="nucleotide sequence ID" value="NZ_BAAAPW010000001.1"/>
</dbReference>
<dbReference type="InterPro" id="IPR045857">
    <property type="entry name" value="O16G_dom_2"/>
</dbReference>
<reference evidence="5" key="1">
    <citation type="journal article" date="2019" name="Int. J. Syst. Evol. Microbiol.">
        <title>The Global Catalogue of Microorganisms (GCM) 10K type strain sequencing project: providing services to taxonomists for standard genome sequencing and annotation.</title>
        <authorList>
            <consortium name="The Broad Institute Genomics Platform"/>
            <consortium name="The Broad Institute Genome Sequencing Center for Infectious Disease"/>
            <person name="Wu L."/>
            <person name="Ma J."/>
        </authorList>
    </citation>
    <scope>NUCLEOTIDE SEQUENCE [LARGE SCALE GENOMIC DNA]</scope>
    <source>
        <strain evidence="5">JCM 15672</strain>
    </source>
</reference>
<name>A0ABP5FKC0_9MICO</name>
<dbReference type="Pfam" id="PF00128">
    <property type="entry name" value="Alpha-amylase"/>
    <property type="match status" value="2"/>
</dbReference>
<comment type="similarity">
    <text evidence="1">Belongs to the glycosyl hydrolase 13 family.</text>
</comment>
<keyword evidence="4" id="KW-0378">Hydrolase</keyword>
<dbReference type="Gene3D" id="3.20.20.80">
    <property type="entry name" value="Glycosidases"/>
    <property type="match status" value="2"/>
</dbReference>
<dbReference type="Gene3D" id="3.90.400.10">
    <property type="entry name" value="Oligo-1,6-glucosidase, Domain 2"/>
    <property type="match status" value="1"/>
</dbReference>
<dbReference type="EMBL" id="BAAAPW010000001">
    <property type="protein sequence ID" value="GAA2027806.1"/>
    <property type="molecule type" value="Genomic_DNA"/>
</dbReference>
<feature type="domain" description="Glycosyl hydrolase family 13 catalytic" evidence="3">
    <location>
        <begin position="51"/>
        <end position="454"/>
    </location>
</feature>
<sequence>MRTRTACGNVVREGAIGMADAGESGPSDGVDSIEGARDRDASWLADAVVYEIYPQSFADADGDGVGDLRGVIDHLDHLEWLGVDAIWLNPCFASPFRDAGYDVSDHLRIAPRYGTNDDMVELIREARRRGIRVLLDLVAGHTSIDHPWFVASADDPEDVRYIWSDRPGEGFVPSPGDRPGYYLKNFFPEQPALNFGYARQHPDEPWRQPPNAPGPLANRRALREIIGFWLDRGAAGFRVDMAFSLVKDDGDLAETTALWREIARWMHAEYPGAVLLPESDEGRTADAGLRGGFDADFALVIHPEHSALFNDGTTGVLPWQAHPEPCYFSADVDVDADDAAAALERFLGLWRHRAELVGEHRPLVLPSADHDFTRLATGPRTGRQLAVAFTFLMTWGTIPSIYYGDEIGMRNLGDAPTTEGSRWNPGYDRAGCRTPMQWDDALPNAGFSEADADRLYLPQDPDPDRPTVAGQRDDPGSLLHHVRELIRLRRAVPALGTAASRTVVASGHPFAYLRGRDHLVVLNPRREPARVRLDAFEPGSGRVLIGEGVRLDGSEVVVEGLGHAVIALDA</sequence>
<evidence type="ECO:0000256" key="2">
    <source>
        <dbReference type="SAM" id="MobiDB-lite"/>
    </source>
</evidence>
<dbReference type="Proteomes" id="UP001501196">
    <property type="component" value="Unassembled WGS sequence"/>
</dbReference>
<dbReference type="InterPro" id="IPR017853">
    <property type="entry name" value="GH"/>
</dbReference>
<accession>A0ABP5FKC0</accession>
<protein>
    <submittedName>
        <fullName evidence="4">Alpha-amylase family glycosyl hydrolase</fullName>
    </submittedName>
</protein>